<organism evidence="1">
    <name type="scientific">bioreactor metagenome</name>
    <dbReference type="NCBI Taxonomy" id="1076179"/>
    <lineage>
        <taxon>unclassified sequences</taxon>
        <taxon>metagenomes</taxon>
        <taxon>ecological metagenomes</taxon>
    </lineage>
</organism>
<name>A0A645BUF2_9ZZZZ</name>
<gene>
    <name evidence="1" type="ORF">SDC9_112320</name>
</gene>
<evidence type="ECO:0000313" key="1">
    <source>
        <dbReference type="EMBL" id="MPM65424.1"/>
    </source>
</evidence>
<comment type="caution">
    <text evidence="1">The sequence shown here is derived from an EMBL/GenBank/DDBJ whole genome shotgun (WGS) entry which is preliminary data.</text>
</comment>
<dbReference type="AlphaFoldDB" id="A0A645BUF2"/>
<sequence length="141" mass="16598">MHRVGMLRRFGGQRRQRFLRERERKRRFARCRVDAVGHVQALAVAAALVRWKMHLKHVVECFTKRPRESISFCERERHARTAKRRENVVERCVEIFSNKPEFCFVLHGRNANFPASDTADSKGKIAKDAAFRFGKRAPHVR</sequence>
<proteinExistence type="predicted"/>
<reference evidence="1" key="1">
    <citation type="submission" date="2019-08" db="EMBL/GenBank/DDBJ databases">
        <authorList>
            <person name="Kucharzyk K."/>
            <person name="Murdoch R.W."/>
            <person name="Higgins S."/>
            <person name="Loffler F."/>
        </authorList>
    </citation>
    <scope>NUCLEOTIDE SEQUENCE</scope>
</reference>
<protein>
    <submittedName>
        <fullName evidence="1">Uncharacterized protein</fullName>
    </submittedName>
</protein>
<accession>A0A645BUF2</accession>
<dbReference type="EMBL" id="VSSQ01020508">
    <property type="protein sequence ID" value="MPM65424.1"/>
    <property type="molecule type" value="Genomic_DNA"/>
</dbReference>